<name>A0A2A2EGZ4_9BIFI</name>
<keyword evidence="1" id="KW-0547">Nucleotide-binding</keyword>
<dbReference type="SMART" id="SM00490">
    <property type="entry name" value="HELICc"/>
    <property type="match status" value="1"/>
</dbReference>
<dbReference type="InterPro" id="IPR001650">
    <property type="entry name" value="Helicase_C-like"/>
</dbReference>
<dbReference type="OrthoDB" id="3229913at2"/>
<evidence type="ECO:0000313" key="8">
    <source>
        <dbReference type="Proteomes" id="UP000218399"/>
    </source>
</evidence>
<dbReference type="GO" id="GO:0004386">
    <property type="term" value="F:helicase activity"/>
    <property type="evidence" value="ECO:0007669"/>
    <property type="project" value="UniProtKB-KW"/>
</dbReference>
<dbReference type="CDD" id="cd17921">
    <property type="entry name" value="DEXHc_Ski2"/>
    <property type="match status" value="1"/>
</dbReference>
<keyword evidence="4" id="KW-0067">ATP-binding</keyword>
<dbReference type="InterPro" id="IPR050699">
    <property type="entry name" value="RNA-DNA_Helicase"/>
</dbReference>
<dbReference type="Pfam" id="PF00271">
    <property type="entry name" value="Helicase_C"/>
    <property type="match status" value="1"/>
</dbReference>
<keyword evidence="2" id="KW-0378">Hydrolase</keyword>
<dbReference type="InterPro" id="IPR027417">
    <property type="entry name" value="P-loop_NTPase"/>
</dbReference>
<dbReference type="PROSITE" id="PS51194">
    <property type="entry name" value="HELICASE_CTER"/>
    <property type="match status" value="1"/>
</dbReference>
<feature type="domain" description="Helicase C-terminal" evidence="6">
    <location>
        <begin position="261"/>
        <end position="429"/>
    </location>
</feature>
<reference evidence="7 8" key="1">
    <citation type="journal article" date="2017" name="ISME J.">
        <title>Unveiling bifidobacterial biogeography across the mammalian branch of the tree of life.</title>
        <authorList>
            <person name="Milani C."/>
            <person name="Mangifesta M."/>
            <person name="Mancabelli L."/>
            <person name="Lugli G.A."/>
            <person name="James K."/>
            <person name="Duranti S."/>
            <person name="Turroni F."/>
            <person name="Ferrario C."/>
            <person name="Ossiprandi M.C."/>
            <person name="van Sinderen D."/>
            <person name="Ventura M."/>
        </authorList>
    </citation>
    <scope>NUCLEOTIDE SEQUENCE [LARGE SCALE GENOMIC DNA]</scope>
    <source>
        <strain evidence="8">Ham19E</strain>
    </source>
</reference>
<sequence length="855" mass="95411">MTDDTKYGSLGELAPSWGPGMDPLTDDEIYERFFTWVHDVKGIEPWPHQEEAVMDLLAGDHVILNTPTGSGKSLVALGMHFAALSTGRRSYYTAPIKALVSEKFFDLVEVFGRDNVGMVTGDSHINADAPIICCTAEILANQALREGTHADIGCVAMDEFHFYGDPERGWAWQVPLLTLPQTQFLLMSATLGDVNAIADKLERMTDADVDIIADAPRPVPLSYEYTLHPLEKTVELAIAKDETPVYVVHFSQDAALDTAQSLASAGVSNKEQRKAIAEAIAGTKFTTAFGKILKRLLANGVGIHHAGMLPRYRRLVEQLAQKGLLPVICGTDTLGVGINVPIHSVVLTQLTKFDGSRMRRLRAREFHQIAGRAGRSGFDTEGLVIAEAPEYEIENAKAVAKAGDDPKKLRKIKRKKAPEGFVTWNEQTFDKLIDAAPETLVPHMKITHAIVLNEVEQGGDARRRVDDLIDDSQQTPEQKDQLHTRADEIFTTLLDTGVIETEDRADGGKDCYLTVDVPRDFALDQPLSPFLLAALELLDPQSETYALDVISMVEATLEDPKQVLRAQERQARDAAMADMKADGVDYDERMERIQDITYSKPLADMLDAAFTQYRHDVPWANDYWLSPKSVVRDMVETASDFTGYIARYNIARSEGTLLRYLSDAYRVLARTVPPEKRDERLDDIIAWLRVVVRSIDSSLVDEWENAGRLDEGDAATLAAPTGPDAVVEDRRGLTVLVRNALFRRVQLIDLDDPEALGALDKDWHYGVHEWEDTLDAFYDEHEYVGTDMKARSGEFFIIDERDERQGHTWTVRQILDDSDGDHDWAITGVVDLDATQEQGEVVFRDYSVRNVTEAQ</sequence>
<dbReference type="Pfam" id="PF00270">
    <property type="entry name" value="DEAD"/>
    <property type="match status" value="1"/>
</dbReference>
<evidence type="ECO:0000256" key="1">
    <source>
        <dbReference type="ARBA" id="ARBA00022741"/>
    </source>
</evidence>
<dbReference type="InterPro" id="IPR014001">
    <property type="entry name" value="Helicase_ATP-bd"/>
</dbReference>
<dbReference type="AlphaFoldDB" id="A0A2A2EGZ4"/>
<protein>
    <submittedName>
        <fullName evidence="7">DEAD/DEAH box helicase</fullName>
    </submittedName>
</protein>
<comment type="caution">
    <text evidence="7">The sequence shown here is derived from an EMBL/GenBank/DDBJ whole genome shotgun (WGS) entry which is preliminary data.</text>
</comment>
<evidence type="ECO:0000313" key="7">
    <source>
        <dbReference type="EMBL" id="PAU68168.1"/>
    </source>
</evidence>
<dbReference type="Gene3D" id="3.40.50.300">
    <property type="entry name" value="P-loop containing nucleotide triphosphate hydrolases"/>
    <property type="match status" value="2"/>
</dbReference>
<proteinExistence type="predicted"/>
<dbReference type="GO" id="GO:0005524">
    <property type="term" value="F:ATP binding"/>
    <property type="evidence" value="ECO:0007669"/>
    <property type="project" value="UniProtKB-KW"/>
</dbReference>
<accession>A0A2A2EGZ4</accession>
<evidence type="ECO:0000256" key="2">
    <source>
        <dbReference type="ARBA" id="ARBA00022801"/>
    </source>
</evidence>
<evidence type="ECO:0000256" key="3">
    <source>
        <dbReference type="ARBA" id="ARBA00022806"/>
    </source>
</evidence>
<dbReference type="RefSeq" id="WP_095614423.1">
    <property type="nucleotide sequence ID" value="NZ_MVOH01000006.1"/>
</dbReference>
<evidence type="ECO:0000256" key="4">
    <source>
        <dbReference type="ARBA" id="ARBA00022840"/>
    </source>
</evidence>
<dbReference type="EMBL" id="MVOH01000006">
    <property type="protein sequence ID" value="PAU68168.1"/>
    <property type="molecule type" value="Genomic_DNA"/>
</dbReference>
<dbReference type="SUPFAM" id="SSF52540">
    <property type="entry name" value="P-loop containing nucleoside triphosphate hydrolases"/>
    <property type="match status" value="1"/>
</dbReference>
<gene>
    <name evidence="7" type="ORF">B1526_0353</name>
</gene>
<feature type="domain" description="Helicase ATP-binding" evidence="5">
    <location>
        <begin position="53"/>
        <end position="209"/>
    </location>
</feature>
<keyword evidence="8" id="KW-1185">Reference proteome</keyword>
<keyword evidence="3 7" id="KW-0347">Helicase</keyword>
<dbReference type="GO" id="GO:0003676">
    <property type="term" value="F:nucleic acid binding"/>
    <property type="evidence" value="ECO:0007669"/>
    <property type="project" value="InterPro"/>
</dbReference>
<organism evidence="7 8">
    <name type="scientific">Bifidobacterium criceti</name>
    <dbReference type="NCBI Taxonomy" id="1960969"/>
    <lineage>
        <taxon>Bacteria</taxon>
        <taxon>Bacillati</taxon>
        <taxon>Actinomycetota</taxon>
        <taxon>Actinomycetes</taxon>
        <taxon>Bifidobacteriales</taxon>
        <taxon>Bifidobacteriaceae</taxon>
        <taxon>Bifidobacterium</taxon>
    </lineage>
</organism>
<dbReference type="SMART" id="SM00487">
    <property type="entry name" value="DEXDc"/>
    <property type="match status" value="1"/>
</dbReference>
<dbReference type="PROSITE" id="PS51192">
    <property type="entry name" value="HELICASE_ATP_BIND_1"/>
    <property type="match status" value="1"/>
</dbReference>
<dbReference type="GO" id="GO:0016787">
    <property type="term" value="F:hydrolase activity"/>
    <property type="evidence" value="ECO:0007669"/>
    <property type="project" value="UniProtKB-KW"/>
</dbReference>
<evidence type="ECO:0000259" key="6">
    <source>
        <dbReference type="PROSITE" id="PS51194"/>
    </source>
</evidence>
<dbReference type="InterPro" id="IPR021904">
    <property type="entry name" value="DUF3516"/>
</dbReference>
<dbReference type="InterPro" id="IPR011545">
    <property type="entry name" value="DEAD/DEAH_box_helicase_dom"/>
</dbReference>
<dbReference type="PANTHER" id="PTHR12131">
    <property type="entry name" value="ATP-DEPENDENT RNA AND DNA HELICASE"/>
    <property type="match status" value="1"/>
</dbReference>
<dbReference type="PANTHER" id="PTHR12131:SF1">
    <property type="entry name" value="ATP-DEPENDENT RNA HELICASE SUPV3L1, MITOCHONDRIAL-RELATED"/>
    <property type="match status" value="1"/>
</dbReference>
<evidence type="ECO:0000259" key="5">
    <source>
        <dbReference type="PROSITE" id="PS51192"/>
    </source>
</evidence>
<dbReference type="Proteomes" id="UP000218399">
    <property type="component" value="Unassembled WGS sequence"/>
</dbReference>
<dbReference type="Pfam" id="PF12029">
    <property type="entry name" value="DUF3516"/>
    <property type="match status" value="1"/>
</dbReference>